<gene>
    <name evidence="11" type="ORF">P8A18_21605</name>
</gene>
<evidence type="ECO:0000313" key="12">
    <source>
        <dbReference type="Proteomes" id="UP001239522"/>
    </source>
</evidence>
<comment type="similarity">
    <text evidence="5">Belongs to the CMP-NeuNAc synthase family.</text>
</comment>
<evidence type="ECO:0000256" key="6">
    <source>
        <dbReference type="ARBA" id="ARBA00011881"/>
    </source>
</evidence>
<comment type="catalytic activity">
    <reaction evidence="1">
        <text>an N-acylneuraminate + CTP = a CMP-N-acyl-beta-neuraminate + diphosphate</text>
        <dbReference type="Rhea" id="RHEA:11344"/>
        <dbReference type="ChEBI" id="CHEBI:33019"/>
        <dbReference type="ChEBI" id="CHEBI:37563"/>
        <dbReference type="ChEBI" id="CHEBI:60073"/>
        <dbReference type="ChEBI" id="CHEBI:68671"/>
        <dbReference type="EC" id="2.7.7.43"/>
    </reaction>
</comment>
<dbReference type="PANTHER" id="PTHR21485:SF3">
    <property type="entry name" value="N-ACYLNEURAMINATE CYTIDYLYLTRANSFERASE"/>
    <property type="match status" value="1"/>
</dbReference>
<dbReference type="Pfam" id="PF02348">
    <property type="entry name" value="CTP_transf_3"/>
    <property type="match status" value="1"/>
</dbReference>
<dbReference type="CDD" id="cd02513">
    <property type="entry name" value="CMP-NeuAc_Synthase"/>
    <property type="match status" value="1"/>
</dbReference>
<evidence type="ECO:0000256" key="7">
    <source>
        <dbReference type="ARBA" id="ARBA00012491"/>
    </source>
</evidence>
<keyword evidence="11" id="KW-0808">Transferase</keyword>
<evidence type="ECO:0000256" key="9">
    <source>
        <dbReference type="ARBA" id="ARBA00022801"/>
    </source>
</evidence>
<evidence type="ECO:0000256" key="5">
    <source>
        <dbReference type="ARBA" id="ARBA00010726"/>
    </source>
</evidence>
<dbReference type="InterPro" id="IPR023214">
    <property type="entry name" value="HAD_sf"/>
</dbReference>
<dbReference type="SFLD" id="SFLDS00003">
    <property type="entry name" value="Haloacid_Dehalogenase"/>
    <property type="match status" value="1"/>
</dbReference>
<evidence type="ECO:0000256" key="4">
    <source>
        <dbReference type="ARBA" id="ARBA00005893"/>
    </source>
</evidence>
<dbReference type="InterPro" id="IPR029044">
    <property type="entry name" value="Nucleotide-diphossugar_trans"/>
</dbReference>
<dbReference type="Pfam" id="PF08282">
    <property type="entry name" value="Hydrolase_3"/>
    <property type="match status" value="1"/>
</dbReference>
<dbReference type="Gene3D" id="3.40.50.1000">
    <property type="entry name" value="HAD superfamily/HAD-like"/>
    <property type="match status" value="1"/>
</dbReference>
<dbReference type="GO" id="GO:0016779">
    <property type="term" value="F:nucleotidyltransferase activity"/>
    <property type="evidence" value="ECO:0007669"/>
    <property type="project" value="UniProtKB-KW"/>
</dbReference>
<accession>A0ABY9HNH0</accession>
<comment type="pathway">
    <text evidence="3">Amino-sugar metabolism; N-acetylneuraminate metabolism.</text>
</comment>
<dbReference type="InterPro" id="IPR003329">
    <property type="entry name" value="Cytidylyl_trans"/>
</dbReference>
<dbReference type="PANTHER" id="PTHR21485">
    <property type="entry name" value="HAD SUPERFAMILY MEMBERS CMAS AND KDSC"/>
    <property type="match status" value="1"/>
</dbReference>
<evidence type="ECO:0000256" key="3">
    <source>
        <dbReference type="ARBA" id="ARBA00005141"/>
    </source>
</evidence>
<keyword evidence="8" id="KW-0479">Metal-binding</keyword>
<dbReference type="InterPro" id="IPR050793">
    <property type="entry name" value="CMP-NeuNAc_synthase"/>
</dbReference>
<evidence type="ECO:0000256" key="10">
    <source>
        <dbReference type="ARBA" id="ARBA00022842"/>
    </source>
</evidence>
<dbReference type="RefSeq" id="WP_306056781.1">
    <property type="nucleotide sequence ID" value="NZ_CP120997.1"/>
</dbReference>
<dbReference type="EC" id="2.7.7.43" evidence="7"/>
<comment type="similarity">
    <text evidence="4">Belongs to the KdsC family.</text>
</comment>
<evidence type="ECO:0000256" key="2">
    <source>
        <dbReference type="ARBA" id="ARBA00001946"/>
    </source>
</evidence>
<dbReference type="SUPFAM" id="SSF56784">
    <property type="entry name" value="HAD-like"/>
    <property type="match status" value="1"/>
</dbReference>
<keyword evidence="9" id="KW-0378">Hydrolase</keyword>
<dbReference type="InterPro" id="IPR010023">
    <property type="entry name" value="KdsC_fam"/>
</dbReference>
<reference evidence="11 12" key="1">
    <citation type="submission" date="2023-03" db="EMBL/GenBank/DDBJ databases">
        <title>Isolation and description of six Streptomyces strains from soil environments, able to metabolize different microbial glucans.</title>
        <authorList>
            <person name="Widen T."/>
            <person name="Larsbrink J."/>
        </authorList>
    </citation>
    <scope>NUCLEOTIDE SEQUENCE [LARGE SCALE GENOMIC DNA]</scope>
    <source>
        <strain evidence="11 12">Mut1</strain>
    </source>
</reference>
<dbReference type="EMBL" id="CP120997">
    <property type="protein sequence ID" value="WLQ35861.1"/>
    <property type="molecule type" value="Genomic_DNA"/>
</dbReference>
<keyword evidence="10" id="KW-0460">Magnesium</keyword>
<comment type="cofactor">
    <cofactor evidence="2">
        <name>Mg(2+)</name>
        <dbReference type="ChEBI" id="CHEBI:18420"/>
    </cofactor>
</comment>
<organism evidence="11 12">
    <name type="scientific">Streptomyces castrisilvae</name>
    <dbReference type="NCBI Taxonomy" id="3033811"/>
    <lineage>
        <taxon>Bacteria</taxon>
        <taxon>Bacillati</taxon>
        <taxon>Actinomycetota</taxon>
        <taxon>Actinomycetes</taxon>
        <taxon>Kitasatosporales</taxon>
        <taxon>Streptomycetaceae</taxon>
        <taxon>Streptomyces</taxon>
    </lineage>
</organism>
<evidence type="ECO:0000256" key="8">
    <source>
        <dbReference type="ARBA" id="ARBA00022723"/>
    </source>
</evidence>
<keyword evidence="11" id="KW-0548">Nucleotidyltransferase</keyword>
<evidence type="ECO:0000256" key="1">
    <source>
        <dbReference type="ARBA" id="ARBA00001862"/>
    </source>
</evidence>
<keyword evidence="12" id="KW-1185">Reference proteome</keyword>
<proteinExistence type="inferred from homology"/>
<dbReference type="InterPro" id="IPR036412">
    <property type="entry name" value="HAD-like_sf"/>
</dbReference>
<dbReference type="SUPFAM" id="SSF53448">
    <property type="entry name" value="Nucleotide-diphospho-sugar transferases"/>
    <property type="match status" value="1"/>
</dbReference>
<dbReference type="SFLD" id="SFLDG01138">
    <property type="entry name" value="C1.6.2:_Deoxy-d-mannose-octulo"/>
    <property type="match status" value="1"/>
</dbReference>
<evidence type="ECO:0000313" key="11">
    <source>
        <dbReference type="EMBL" id="WLQ35861.1"/>
    </source>
</evidence>
<dbReference type="SFLD" id="SFLDG01136">
    <property type="entry name" value="C1.6:_Phosphoserine_Phosphatas"/>
    <property type="match status" value="1"/>
</dbReference>
<dbReference type="Proteomes" id="UP001239522">
    <property type="component" value="Chromosome"/>
</dbReference>
<sequence>MTQPTVLAVIPARGGSKGVPAKNLAQVGGVPLVVRAVRACLASGEVSDVVVTTDAPAVAEAARAAGEALGEDGRLHCVQRPEAIAGDTATSEAAVLHALDAYEAMHGRTVDVVLLVQCTSPFITREDIDRVAAAVARDGADTAVTVAPFHGFLWRDGSAVEDHNYGVNHDKSVRPRRQDRPEDLLETGAAYAMDAAGFRTHRHRFFGETALVRTDPARVLEIDDPHDLARARALAPLLDPAPLPTLDDIDAVVLDFDGTQTDDRVLIDADGRETVAVHRGDGLGIAALRKAGVPLLILSTEQNPVVAARAHKLRIPVLHGIDRKDLALKQWCDEQSLAPERVMYVGNDVNDLPCFALAGWPVAVASAHDSVRAAARAVTTTPGGFGAVREIAAWLLGPTLTNASAPTE</sequence>
<protein>
    <recommendedName>
        <fullName evidence="7">N-acylneuraminate cytidylyltransferase</fullName>
        <ecNumber evidence="7">2.7.7.43</ecNumber>
    </recommendedName>
</protein>
<name>A0ABY9HNH0_9ACTN</name>
<dbReference type="Gene3D" id="3.90.550.10">
    <property type="entry name" value="Spore Coat Polysaccharide Biosynthesis Protein SpsA, Chain A"/>
    <property type="match status" value="1"/>
</dbReference>
<comment type="subunit">
    <text evidence="6">Homotetramer.</text>
</comment>